<evidence type="ECO:0000259" key="5">
    <source>
        <dbReference type="PROSITE" id="PS50090"/>
    </source>
</evidence>
<feature type="compositionally biased region" description="Basic and acidic residues" evidence="4">
    <location>
        <begin position="849"/>
        <end position="863"/>
    </location>
</feature>
<feature type="compositionally biased region" description="Basic and acidic residues" evidence="4">
    <location>
        <begin position="176"/>
        <end position="190"/>
    </location>
</feature>
<feature type="region of interest" description="Disordered" evidence="4">
    <location>
        <begin position="838"/>
        <end position="863"/>
    </location>
</feature>
<dbReference type="OrthoDB" id="39591at2759"/>
<dbReference type="GO" id="GO:0000976">
    <property type="term" value="F:transcription cis-regulatory region binding"/>
    <property type="evidence" value="ECO:0007669"/>
    <property type="project" value="TreeGrafter"/>
</dbReference>
<name>A0A9P4QDD0_9PEZI</name>
<evidence type="ECO:0000256" key="3">
    <source>
        <dbReference type="ARBA" id="ARBA00023242"/>
    </source>
</evidence>
<feature type="region of interest" description="Disordered" evidence="4">
    <location>
        <begin position="67"/>
        <end position="89"/>
    </location>
</feature>
<dbReference type="PANTHER" id="PTHR46380:SF2">
    <property type="entry name" value="CYCLIN-D-BINDING MYB-LIKE TRANSCRIPTION FACTOR 1"/>
    <property type="match status" value="1"/>
</dbReference>
<dbReference type="SUPFAM" id="SSF46689">
    <property type="entry name" value="Homeodomain-like"/>
    <property type="match status" value="2"/>
</dbReference>
<keyword evidence="8" id="KW-1185">Reference proteome</keyword>
<dbReference type="EMBL" id="MU003772">
    <property type="protein sequence ID" value="KAF2724344.1"/>
    <property type="molecule type" value="Genomic_DNA"/>
</dbReference>
<dbReference type="Pfam" id="PF13921">
    <property type="entry name" value="Myb_DNA-bind_6"/>
    <property type="match status" value="1"/>
</dbReference>
<dbReference type="InterPro" id="IPR051651">
    <property type="entry name" value="DMTF1_DNA-bind_reg"/>
</dbReference>
<feature type="compositionally biased region" description="Basic residues" evidence="4">
    <location>
        <begin position="129"/>
        <end position="139"/>
    </location>
</feature>
<reference evidence="7" key="1">
    <citation type="journal article" date="2020" name="Stud. Mycol.">
        <title>101 Dothideomycetes genomes: a test case for predicting lifestyles and emergence of pathogens.</title>
        <authorList>
            <person name="Haridas S."/>
            <person name="Albert R."/>
            <person name="Binder M."/>
            <person name="Bloem J."/>
            <person name="Labutti K."/>
            <person name="Salamov A."/>
            <person name="Andreopoulos B."/>
            <person name="Baker S."/>
            <person name="Barry K."/>
            <person name="Bills G."/>
            <person name="Bluhm B."/>
            <person name="Cannon C."/>
            <person name="Castanera R."/>
            <person name="Culley D."/>
            <person name="Daum C."/>
            <person name="Ezra D."/>
            <person name="Gonzalez J."/>
            <person name="Henrissat B."/>
            <person name="Kuo A."/>
            <person name="Liang C."/>
            <person name="Lipzen A."/>
            <person name="Lutzoni F."/>
            <person name="Magnuson J."/>
            <person name="Mondo S."/>
            <person name="Nolan M."/>
            <person name="Ohm R."/>
            <person name="Pangilinan J."/>
            <person name="Park H.-J."/>
            <person name="Ramirez L."/>
            <person name="Alfaro M."/>
            <person name="Sun H."/>
            <person name="Tritt A."/>
            <person name="Yoshinaga Y."/>
            <person name="Zwiers L.-H."/>
            <person name="Turgeon B."/>
            <person name="Goodwin S."/>
            <person name="Spatafora J."/>
            <person name="Crous P."/>
            <person name="Grigoriev I."/>
        </authorList>
    </citation>
    <scope>NUCLEOTIDE SEQUENCE</scope>
    <source>
        <strain evidence="7">CBS 116435</strain>
    </source>
</reference>
<dbReference type="InterPro" id="IPR017930">
    <property type="entry name" value="Myb_dom"/>
</dbReference>
<dbReference type="AlphaFoldDB" id="A0A9P4QDD0"/>
<evidence type="ECO:0000259" key="6">
    <source>
        <dbReference type="PROSITE" id="PS51294"/>
    </source>
</evidence>
<dbReference type="InterPro" id="IPR001005">
    <property type="entry name" value="SANT/Myb"/>
</dbReference>
<feature type="compositionally biased region" description="Basic and acidic residues" evidence="4">
    <location>
        <begin position="336"/>
        <end position="376"/>
    </location>
</feature>
<dbReference type="CDD" id="cd00167">
    <property type="entry name" value="SANT"/>
    <property type="match status" value="1"/>
</dbReference>
<dbReference type="PROSITE" id="PS51294">
    <property type="entry name" value="HTH_MYB"/>
    <property type="match status" value="1"/>
</dbReference>
<accession>A0A9P4QDD0</accession>
<feature type="compositionally biased region" description="Polar residues" evidence="4">
    <location>
        <begin position="108"/>
        <end position="125"/>
    </location>
</feature>
<evidence type="ECO:0008006" key="9">
    <source>
        <dbReference type="Google" id="ProtNLM"/>
    </source>
</evidence>
<feature type="region of interest" description="Disordered" evidence="4">
    <location>
        <begin position="107"/>
        <end position="381"/>
    </location>
</feature>
<dbReference type="Proteomes" id="UP000799441">
    <property type="component" value="Unassembled WGS sequence"/>
</dbReference>
<feature type="domain" description="HTH myb-type" evidence="6">
    <location>
        <begin position="485"/>
        <end position="533"/>
    </location>
</feature>
<evidence type="ECO:0000256" key="2">
    <source>
        <dbReference type="ARBA" id="ARBA00023125"/>
    </source>
</evidence>
<dbReference type="Gene3D" id="1.10.10.60">
    <property type="entry name" value="Homeodomain-like"/>
    <property type="match status" value="2"/>
</dbReference>
<feature type="domain" description="Myb-like" evidence="5">
    <location>
        <begin position="485"/>
        <end position="529"/>
    </location>
</feature>
<proteinExistence type="predicted"/>
<protein>
    <recommendedName>
        <fullName evidence="9">Myb-like domain-containing protein</fullName>
    </recommendedName>
</protein>
<dbReference type="GO" id="GO:0003700">
    <property type="term" value="F:DNA-binding transcription factor activity"/>
    <property type="evidence" value="ECO:0007669"/>
    <property type="project" value="TreeGrafter"/>
</dbReference>
<evidence type="ECO:0000256" key="1">
    <source>
        <dbReference type="ARBA" id="ARBA00004123"/>
    </source>
</evidence>
<dbReference type="InterPro" id="IPR009057">
    <property type="entry name" value="Homeodomain-like_sf"/>
</dbReference>
<feature type="region of interest" description="Disordered" evidence="4">
    <location>
        <begin position="752"/>
        <end position="811"/>
    </location>
</feature>
<evidence type="ECO:0000256" key="4">
    <source>
        <dbReference type="SAM" id="MobiDB-lite"/>
    </source>
</evidence>
<comment type="subcellular location">
    <subcellularLocation>
        <location evidence="1">Nucleus</location>
    </subcellularLocation>
</comment>
<keyword evidence="3" id="KW-0539">Nucleus</keyword>
<keyword evidence="2" id="KW-0238">DNA-binding</keyword>
<dbReference type="SMART" id="SM00717">
    <property type="entry name" value="SANT"/>
    <property type="match status" value="2"/>
</dbReference>
<gene>
    <name evidence="7" type="ORF">K431DRAFT_282188</name>
</gene>
<dbReference type="GO" id="GO:0005634">
    <property type="term" value="C:nucleus"/>
    <property type="evidence" value="ECO:0007669"/>
    <property type="project" value="UniProtKB-SubCell"/>
</dbReference>
<sequence length="863" mass="97200">MGSSSSQPVAPATQLTELSQHAQSLPILREATSRDGGDTVTQKAAKAKNLKFRRSTGNIVDGRAAAGLRQATRRRSAAMETGNTLRTNRHSKTAGDEFALEGDAHNVNWPSSSTKDPIMVQTSQGALRRSGKKRKRHTGRPTSLIIAPPSPDEQVDRLSQDIEIPETQITSSSKHKQQDHAEDAELEVRTGDGSNGARREQIQPTPQAIQDDEDREVSNKSRKRKRQSKTIPVEEDEVDKVQPETVVGKSKRKRSRKSAQQNLAHTETGADADLSRIASGGGKAAPSIQTPPSSPPTHNSIPRVRSSIQPTKSSGHVQDWLEEHIGPGMTGGPIKSSEKSATRQHERVEKSKYTDTKSAPEKEADAVQRRTSKSDRNTSAVVRDITAEEDRIPSYTHEKAPARRHHDLSLDKGKFTAEERKIAEDVFSDVCYELGIEAVDLTFEISSWGSPNAQVFAKAIQEALPRRSGAALRKFSQRRWHNNDRGPWSSIDDERLRTAWNDQPNNWSYCSEQTNRTAADCSSRWRNYLKYDGKVELGPWTQYEENKLSKVVEECIKKIKTANSHDRALCRDREQLEKLLHWDTVSQMMGSRSAKRCNEKWVKLRRRNDSNRIPNNTMYDDQLFDDKMLDGKMPKKIRRMKITIAKLKRGDKLRIMWEIADADQSGAKAYRDESTFWSIVAQKAKSREDESLYTTVMRRWVYREALDEYPQVVLRDGTIAANAKALAQHMTQQYQDDGKGLPLADLKELKKKKRGKLGESASSNHRSRELIEDSDIDDQNDEHTEKSSVAQERQSDEDDDDAEYINGKASEAAETITSLESYEHDAQIASKVARKLFTQRQTSSGADLSARKSDSEKARDRVR</sequence>
<dbReference type="PANTHER" id="PTHR46380">
    <property type="entry name" value="CYCLIN-D-BINDING MYB-LIKE TRANSCRIPTION FACTOR 1"/>
    <property type="match status" value="1"/>
</dbReference>
<feature type="region of interest" description="Disordered" evidence="4">
    <location>
        <begin position="29"/>
        <end position="49"/>
    </location>
</feature>
<evidence type="ECO:0000313" key="8">
    <source>
        <dbReference type="Proteomes" id="UP000799441"/>
    </source>
</evidence>
<feature type="compositionally biased region" description="Polar residues" evidence="4">
    <location>
        <begin position="306"/>
        <end position="316"/>
    </location>
</feature>
<organism evidence="7 8">
    <name type="scientific">Polychaeton citri CBS 116435</name>
    <dbReference type="NCBI Taxonomy" id="1314669"/>
    <lineage>
        <taxon>Eukaryota</taxon>
        <taxon>Fungi</taxon>
        <taxon>Dikarya</taxon>
        <taxon>Ascomycota</taxon>
        <taxon>Pezizomycotina</taxon>
        <taxon>Dothideomycetes</taxon>
        <taxon>Dothideomycetidae</taxon>
        <taxon>Capnodiales</taxon>
        <taxon>Capnodiaceae</taxon>
        <taxon>Polychaeton</taxon>
    </lineage>
</organism>
<comment type="caution">
    <text evidence="7">The sequence shown here is derived from an EMBL/GenBank/DDBJ whole genome shotgun (WGS) entry which is preliminary data.</text>
</comment>
<feature type="domain" description="Myb-like" evidence="5">
    <location>
        <begin position="532"/>
        <end position="605"/>
    </location>
</feature>
<dbReference type="PROSITE" id="PS50090">
    <property type="entry name" value="MYB_LIKE"/>
    <property type="match status" value="2"/>
</dbReference>
<evidence type="ECO:0000313" key="7">
    <source>
        <dbReference type="EMBL" id="KAF2724344.1"/>
    </source>
</evidence>